<dbReference type="Proteomes" id="UP001273166">
    <property type="component" value="Unassembled WGS sequence"/>
</dbReference>
<feature type="region of interest" description="Disordered" evidence="1">
    <location>
        <begin position="133"/>
        <end position="154"/>
    </location>
</feature>
<evidence type="ECO:0000313" key="3">
    <source>
        <dbReference type="Proteomes" id="UP001273166"/>
    </source>
</evidence>
<dbReference type="EMBL" id="JAUDZG010000003">
    <property type="protein sequence ID" value="KAK3306552.1"/>
    <property type="molecule type" value="Genomic_DNA"/>
</dbReference>
<dbReference type="RefSeq" id="XP_062722332.1">
    <property type="nucleotide sequence ID" value="XM_062866837.1"/>
</dbReference>
<accession>A0AAJ0GUZ4</accession>
<reference evidence="2" key="1">
    <citation type="journal article" date="2023" name="Mol. Phylogenet. Evol.">
        <title>Genome-scale phylogeny and comparative genomics of the fungal order Sordariales.</title>
        <authorList>
            <person name="Hensen N."/>
            <person name="Bonometti L."/>
            <person name="Westerberg I."/>
            <person name="Brannstrom I.O."/>
            <person name="Guillou S."/>
            <person name="Cros-Aarteil S."/>
            <person name="Calhoun S."/>
            <person name="Haridas S."/>
            <person name="Kuo A."/>
            <person name="Mondo S."/>
            <person name="Pangilinan J."/>
            <person name="Riley R."/>
            <person name="LaButti K."/>
            <person name="Andreopoulos B."/>
            <person name="Lipzen A."/>
            <person name="Chen C."/>
            <person name="Yan M."/>
            <person name="Daum C."/>
            <person name="Ng V."/>
            <person name="Clum A."/>
            <person name="Steindorff A."/>
            <person name="Ohm R.A."/>
            <person name="Martin F."/>
            <person name="Silar P."/>
            <person name="Natvig D.O."/>
            <person name="Lalanne C."/>
            <person name="Gautier V."/>
            <person name="Ament-Velasquez S.L."/>
            <person name="Kruys A."/>
            <person name="Hutchinson M.I."/>
            <person name="Powell A.J."/>
            <person name="Barry K."/>
            <person name="Miller A.N."/>
            <person name="Grigoriev I.V."/>
            <person name="Debuchy R."/>
            <person name="Gladieux P."/>
            <person name="Hiltunen Thoren M."/>
            <person name="Johannesson H."/>
        </authorList>
    </citation>
    <scope>NUCLEOTIDE SEQUENCE</scope>
    <source>
        <strain evidence="2">CBS 333.67</strain>
    </source>
</reference>
<organism evidence="2 3">
    <name type="scientific">Chaetomium strumarium</name>
    <dbReference type="NCBI Taxonomy" id="1170767"/>
    <lineage>
        <taxon>Eukaryota</taxon>
        <taxon>Fungi</taxon>
        <taxon>Dikarya</taxon>
        <taxon>Ascomycota</taxon>
        <taxon>Pezizomycotina</taxon>
        <taxon>Sordariomycetes</taxon>
        <taxon>Sordariomycetidae</taxon>
        <taxon>Sordariales</taxon>
        <taxon>Chaetomiaceae</taxon>
        <taxon>Chaetomium</taxon>
    </lineage>
</organism>
<evidence type="ECO:0000256" key="1">
    <source>
        <dbReference type="SAM" id="MobiDB-lite"/>
    </source>
</evidence>
<reference evidence="2" key="2">
    <citation type="submission" date="2023-06" db="EMBL/GenBank/DDBJ databases">
        <authorList>
            <consortium name="Lawrence Berkeley National Laboratory"/>
            <person name="Mondo S.J."/>
            <person name="Hensen N."/>
            <person name="Bonometti L."/>
            <person name="Westerberg I."/>
            <person name="Brannstrom I.O."/>
            <person name="Guillou S."/>
            <person name="Cros-Aarteil S."/>
            <person name="Calhoun S."/>
            <person name="Haridas S."/>
            <person name="Kuo A."/>
            <person name="Pangilinan J."/>
            <person name="Riley R."/>
            <person name="Labutti K."/>
            <person name="Andreopoulos B."/>
            <person name="Lipzen A."/>
            <person name="Chen C."/>
            <person name="Yanf M."/>
            <person name="Daum C."/>
            <person name="Ng V."/>
            <person name="Clum A."/>
            <person name="Steindorff A."/>
            <person name="Ohm R."/>
            <person name="Martin F."/>
            <person name="Silar P."/>
            <person name="Natvig D."/>
            <person name="Lalanne C."/>
            <person name="Gautier V."/>
            <person name="Ament-Velasquez S.L."/>
            <person name="Kruys A."/>
            <person name="Hutchinson M.I."/>
            <person name="Powell A.J."/>
            <person name="Barry K."/>
            <person name="Miller A.N."/>
            <person name="Grigoriev I.V."/>
            <person name="Debuchy R."/>
            <person name="Gladieux P."/>
            <person name="Thoren M.H."/>
            <person name="Johannesson H."/>
        </authorList>
    </citation>
    <scope>NUCLEOTIDE SEQUENCE</scope>
    <source>
        <strain evidence="2">CBS 333.67</strain>
    </source>
</reference>
<comment type="caution">
    <text evidence="2">The sequence shown here is derived from an EMBL/GenBank/DDBJ whole genome shotgun (WGS) entry which is preliminary data.</text>
</comment>
<gene>
    <name evidence="2" type="ORF">B0T15DRAFT_492089</name>
</gene>
<keyword evidence="3" id="KW-1185">Reference proteome</keyword>
<protein>
    <submittedName>
        <fullName evidence="2">Uncharacterized protein</fullName>
    </submittedName>
</protein>
<dbReference type="AlphaFoldDB" id="A0AAJ0GUZ4"/>
<proteinExistence type="predicted"/>
<evidence type="ECO:0000313" key="2">
    <source>
        <dbReference type="EMBL" id="KAK3306552.1"/>
    </source>
</evidence>
<sequence>MVFEVGVKLLKEYDDEGYNRVFSQPFTGFPKGVGFNNDDPFSLALPHLAGKWKGRGKDMEEARLQSAYDGAAIVYARNQALSYIGKPDTPGHAEVTTFTTDGTNINFFAHYAAPSEDGTLEYHQYQYASANVKDSHQGHKDGRRGLRNQQDHAREQSYALRDQLKDHWKQSRDLHPITEDAQIPAIDSTRATLPAYSCGIKLRLIEVTPTR</sequence>
<dbReference type="GeneID" id="87885666"/>
<name>A0AAJ0GUZ4_9PEZI</name>